<proteinExistence type="predicted"/>
<evidence type="ECO:0000259" key="3">
    <source>
        <dbReference type="Pfam" id="PF07670"/>
    </source>
</evidence>
<reference evidence="4" key="1">
    <citation type="journal article" date="2014" name="Front. Microbiol.">
        <title>High frequency of phylogenetically diverse reductive dehalogenase-homologous genes in deep subseafloor sedimentary metagenomes.</title>
        <authorList>
            <person name="Kawai M."/>
            <person name="Futagami T."/>
            <person name="Toyoda A."/>
            <person name="Takaki Y."/>
            <person name="Nishi S."/>
            <person name="Hori S."/>
            <person name="Arai W."/>
            <person name="Tsubouchi T."/>
            <person name="Morono Y."/>
            <person name="Uchiyama I."/>
            <person name="Ito T."/>
            <person name="Fujiyama A."/>
            <person name="Inagaki F."/>
            <person name="Takami H."/>
        </authorList>
    </citation>
    <scope>NUCLEOTIDE SEQUENCE</scope>
    <source>
        <strain evidence="4">Expedition CK06-06</strain>
    </source>
</reference>
<feature type="domain" description="Nucleoside transporter/FeoB GTPase Gate" evidence="3">
    <location>
        <begin position="36"/>
        <end position="129"/>
    </location>
</feature>
<dbReference type="EMBL" id="BART01000943">
    <property type="protein sequence ID" value="GAG59230.1"/>
    <property type="molecule type" value="Genomic_DNA"/>
</dbReference>
<dbReference type="InterPro" id="IPR050860">
    <property type="entry name" value="FeoB_GTPase"/>
</dbReference>
<evidence type="ECO:0008006" key="5">
    <source>
        <dbReference type="Google" id="ProtNLM"/>
    </source>
</evidence>
<feature type="domain" description="Ferrous iron transport protein B C-terminal" evidence="2">
    <location>
        <begin position="136"/>
        <end position="187"/>
    </location>
</feature>
<dbReference type="GO" id="GO:0005886">
    <property type="term" value="C:plasma membrane"/>
    <property type="evidence" value="ECO:0007669"/>
    <property type="project" value="TreeGrafter"/>
</dbReference>
<feature type="transmembrane region" description="Helical" evidence="1">
    <location>
        <begin position="20"/>
        <end position="51"/>
    </location>
</feature>
<dbReference type="Pfam" id="PF07664">
    <property type="entry name" value="FeoB_C"/>
    <property type="match status" value="1"/>
</dbReference>
<feature type="non-terminal residue" evidence="4">
    <location>
        <position position="211"/>
    </location>
</feature>
<evidence type="ECO:0000313" key="4">
    <source>
        <dbReference type="EMBL" id="GAG59230.1"/>
    </source>
</evidence>
<evidence type="ECO:0000259" key="2">
    <source>
        <dbReference type="Pfam" id="PF07664"/>
    </source>
</evidence>
<feature type="transmembrane region" description="Helical" evidence="1">
    <location>
        <begin position="105"/>
        <end position="129"/>
    </location>
</feature>
<dbReference type="GO" id="GO:0015093">
    <property type="term" value="F:ferrous iron transmembrane transporter activity"/>
    <property type="evidence" value="ECO:0007669"/>
    <property type="project" value="InterPro"/>
</dbReference>
<feature type="transmembrane region" description="Helical" evidence="1">
    <location>
        <begin position="135"/>
        <end position="154"/>
    </location>
</feature>
<gene>
    <name evidence="4" type="ORF">S01H4_03740</name>
</gene>
<keyword evidence="1" id="KW-0472">Membrane</keyword>
<keyword evidence="1" id="KW-1133">Transmembrane helix</keyword>
<dbReference type="PANTHER" id="PTHR43185">
    <property type="entry name" value="FERROUS IRON TRANSPORT PROTEIN B"/>
    <property type="match status" value="1"/>
</dbReference>
<feature type="transmembrane region" description="Helical" evidence="1">
    <location>
        <begin position="191"/>
        <end position="209"/>
    </location>
</feature>
<dbReference type="AlphaFoldDB" id="X0YSP4"/>
<comment type="caution">
    <text evidence="4">The sequence shown here is derived from an EMBL/GenBank/DDBJ whole genome shotgun (WGS) entry which is preliminary data.</text>
</comment>
<dbReference type="Pfam" id="PF07670">
    <property type="entry name" value="Gate"/>
    <property type="match status" value="1"/>
</dbReference>
<keyword evidence="1" id="KW-0812">Transmembrane</keyword>
<dbReference type="InterPro" id="IPR011640">
    <property type="entry name" value="Fe2_transport_prot_B_C"/>
</dbReference>
<accession>X0YSP4</accession>
<evidence type="ECO:0000256" key="1">
    <source>
        <dbReference type="SAM" id="Phobius"/>
    </source>
</evidence>
<dbReference type="InterPro" id="IPR011642">
    <property type="entry name" value="Gate_dom"/>
</dbReference>
<organism evidence="4">
    <name type="scientific">marine sediment metagenome</name>
    <dbReference type="NCBI Taxonomy" id="412755"/>
    <lineage>
        <taxon>unclassified sequences</taxon>
        <taxon>metagenomes</taxon>
        <taxon>ecological metagenomes</taxon>
    </lineage>
</organism>
<protein>
    <recommendedName>
        <fullName evidence="5">Nucleoside transporter/FeoB GTPase Gate domain-containing protein</fullName>
    </recommendedName>
</protein>
<sequence length="211" mass="23026">MGWTESLLSYFGTAEHSITAMILVQGLTGLAAGVSIALPYVFLFYLILGLLEDIGILSRFIVNAERFFEKLGLPGKSFIPLALGLGCTAPATRATRILSSKKEQFYTASLFAFVPCSSRIAIIMGIVGFYGGIKLAFSVFATLFVAGLIWAFGIKKAIHIKSEPLLLELPPYRKPLIKNVLAKSWIRMKDFVYIVIPLLVLGGTAYGILNI</sequence>
<dbReference type="PANTHER" id="PTHR43185:SF1">
    <property type="entry name" value="FE(2+) TRANSPORTER FEOB"/>
    <property type="match status" value="1"/>
</dbReference>
<name>X0YSP4_9ZZZZ</name>